<accession>H8KVL4</accession>
<evidence type="ECO:0000313" key="2">
    <source>
        <dbReference type="EMBL" id="AFD06517.1"/>
    </source>
</evidence>
<keyword evidence="1" id="KW-1133">Transmembrane helix</keyword>
<dbReference type="Gene3D" id="3.10.129.10">
    <property type="entry name" value="Hotdog Thioesterase"/>
    <property type="match status" value="1"/>
</dbReference>
<evidence type="ECO:0000313" key="3">
    <source>
        <dbReference type="Proteomes" id="UP000007590"/>
    </source>
</evidence>
<keyword evidence="1" id="KW-0472">Membrane</keyword>
<dbReference type="HOGENOM" id="CLU_116159_0_0_10"/>
<dbReference type="EMBL" id="CP003349">
    <property type="protein sequence ID" value="AFD06517.1"/>
    <property type="molecule type" value="Genomic_DNA"/>
</dbReference>
<dbReference type="Pfam" id="PF14539">
    <property type="entry name" value="DUF4442"/>
    <property type="match status" value="1"/>
</dbReference>
<reference evidence="2" key="1">
    <citation type="submission" date="2012-02" db="EMBL/GenBank/DDBJ databases">
        <title>The complete genome of Solitalea canadensis DSM 3403.</title>
        <authorList>
            <consortium name="US DOE Joint Genome Institute (JGI-PGF)"/>
            <person name="Lucas S."/>
            <person name="Copeland A."/>
            <person name="Lapidus A."/>
            <person name="Glavina del Rio T."/>
            <person name="Dalin E."/>
            <person name="Tice H."/>
            <person name="Bruce D."/>
            <person name="Goodwin L."/>
            <person name="Pitluck S."/>
            <person name="Peters L."/>
            <person name="Ovchinnikova G."/>
            <person name="Lu M."/>
            <person name="Kyrpides N."/>
            <person name="Mavromatis K."/>
            <person name="Ivanova N."/>
            <person name="Brettin T."/>
            <person name="Detter J.C."/>
            <person name="Han C."/>
            <person name="Larimer F."/>
            <person name="Land M."/>
            <person name="Hauser L."/>
            <person name="Markowitz V."/>
            <person name="Cheng J.-F."/>
            <person name="Hugenholtz P."/>
            <person name="Woyke T."/>
            <person name="Wu D."/>
            <person name="Spring S."/>
            <person name="Schroeder M."/>
            <person name="Kopitz M."/>
            <person name="Brambilla E."/>
            <person name="Klenk H.-P."/>
            <person name="Eisen J.A."/>
        </authorList>
    </citation>
    <scope>NUCLEOTIDE SEQUENCE</scope>
    <source>
        <strain evidence="2">DSM 3403</strain>
    </source>
</reference>
<organism evidence="2 3">
    <name type="scientific">Solitalea canadensis (strain ATCC 29591 / DSM 3403 / JCM 21819 / LMG 8368 / NBRC 15130 / NCIMB 12057 / USAM 9D)</name>
    <name type="common">Flexibacter canadensis</name>
    <dbReference type="NCBI Taxonomy" id="929556"/>
    <lineage>
        <taxon>Bacteria</taxon>
        <taxon>Pseudomonadati</taxon>
        <taxon>Bacteroidota</taxon>
        <taxon>Sphingobacteriia</taxon>
        <taxon>Sphingobacteriales</taxon>
        <taxon>Sphingobacteriaceae</taxon>
        <taxon>Solitalea</taxon>
    </lineage>
</organism>
<dbReference type="InterPro" id="IPR027961">
    <property type="entry name" value="DUF4442"/>
</dbReference>
<dbReference type="RefSeq" id="WP_014679744.1">
    <property type="nucleotide sequence ID" value="NC_017770.1"/>
</dbReference>
<keyword evidence="1" id="KW-0812">Transmembrane</keyword>
<dbReference type="eggNOG" id="COG2050">
    <property type="taxonomic scope" value="Bacteria"/>
</dbReference>
<dbReference type="AlphaFoldDB" id="H8KVL4"/>
<dbReference type="KEGG" id="scn:Solca_1433"/>
<gene>
    <name evidence="2" type="ordered locus">Solca_1433</name>
</gene>
<feature type="transmembrane region" description="Helical" evidence="1">
    <location>
        <begin position="52"/>
        <end position="73"/>
    </location>
</feature>
<name>H8KVL4_SOLCM</name>
<proteinExistence type="predicted"/>
<evidence type="ECO:0008006" key="4">
    <source>
        <dbReference type="Google" id="ProtNLM"/>
    </source>
</evidence>
<evidence type="ECO:0000256" key="1">
    <source>
        <dbReference type="SAM" id="Phobius"/>
    </source>
</evidence>
<dbReference type="Proteomes" id="UP000007590">
    <property type="component" value="Chromosome"/>
</dbReference>
<dbReference type="OrthoDB" id="9814774at2"/>
<protein>
    <recommendedName>
        <fullName evidence="4">DUF4442 domain-containing protein</fullName>
    </recommendedName>
</protein>
<dbReference type="STRING" id="929556.Solca_1433"/>
<sequence>MKLSNNSLKWLMRFYPPLFFQRIWVKHISKDFKSIEVKINKSLLNKNYNGTIFGGTIFSAADPFYSIMFWQLFRHKSFKVIGWLKSAEIQYKKPGSTDLTLIFSLTEEDVREAEDALTTIGKFEKAYPVEARNKKGELCAMIYTNVWMRRIQPDEHSKAGF</sequence>
<dbReference type="InterPro" id="IPR029069">
    <property type="entry name" value="HotDog_dom_sf"/>
</dbReference>
<dbReference type="SUPFAM" id="SSF54637">
    <property type="entry name" value="Thioesterase/thiol ester dehydrase-isomerase"/>
    <property type="match status" value="1"/>
</dbReference>
<keyword evidence="3" id="KW-1185">Reference proteome</keyword>